<proteinExistence type="predicted"/>
<evidence type="ECO:0000313" key="3">
    <source>
        <dbReference type="Proteomes" id="UP000265520"/>
    </source>
</evidence>
<sequence>NSGRGGSGRNGGGGSYSYGGGGRGPPQWQSWNYPPWQQWNPWMYPPCPYPASTWNNRPNNGPKSQQEGILGPKPQQAFNANTTSPTDIETAFSTLN</sequence>
<feature type="compositionally biased region" description="Gly residues" evidence="1">
    <location>
        <begin position="1"/>
        <end position="24"/>
    </location>
</feature>
<name>A0A392T097_9FABA</name>
<keyword evidence="3" id="KW-1185">Reference proteome</keyword>
<dbReference type="Proteomes" id="UP000265520">
    <property type="component" value="Unassembled WGS sequence"/>
</dbReference>
<protein>
    <submittedName>
        <fullName evidence="2">Uncharacterized protein</fullName>
    </submittedName>
</protein>
<evidence type="ECO:0000313" key="2">
    <source>
        <dbReference type="EMBL" id="MCI53596.1"/>
    </source>
</evidence>
<feature type="compositionally biased region" description="Polar residues" evidence="1">
    <location>
        <begin position="52"/>
        <end position="67"/>
    </location>
</feature>
<accession>A0A392T097</accession>
<feature type="non-terminal residue" evidence="2">
    <location>
        <position position="96"/>
    </location>
</feature>
<evidence type="ECO:0000256" key="1">
    <source>
        <dbReference type="SAM" id="MobiDB-lite"/>
    </source>
</evidence>
<feature type="region of interest" description="Disordered" evidence="1">
    <location>
        <begin position="51"/>
        <end position="96"/>
    </location>
</feature>
<feature type="compositionally biased region" description="Polar residues" evidence="1">
    <location>
        <begin position="76"/>
        <end position="96"/>
    </location>
</feature>
<organism evidence="2 3">
    <name type="scientific">Trifolium medium</name>
    <dbReference type="NCBI Taxonomy" id="97028"/>
    <lineage>
        <taxon>Eukaryota</taxon>
        <taxon>Viridiplantae</taxon>
        <taxon>Streptophyta</taxon>
        <taxon>Embryophyta</taxon>
        <taxon>Tracheophyta</taxon>
        <taxon>Spermatophyta</taxon>
        <taxon>Magnoliopsida</taxon>
        <taxon>eudicotyledons</taxon>
        <taxon>Gunneridae</taxon>
        <taxon>Pentapetalae</taxon>
        <taxon>rosids</taxon>
        <taxon>fabids</taxon>
        <taxon>Fabales</taxon>
        <taxon>Fabaceae</taxon>
        <taxon>Papilionoideae</taxon>
        <taxon>50 kb inversion clade</taxon>
        <taxon>NPAAA clade</taxon>
        <taxon>Hologalegina</taxon>
        <taxon>IRL clade</taxon>
        <taxon>Trifolieae</taxon>
        <taxon>Trifolium</taxon>
    </lineage>
</organism>
<reference evidence="2 3" key="1">
    <citation type="journal article" date="2018" name="Front. Plant Sci.">
        <title>Red Clover (Trifolium pratense) and Zigzag Clover (T. medium) - A Picture of Genomic Similarities and Differences.</title>
        <authorList>
            <person name="Dluhosova J."/>
            <person name="Istvanek J."/>
            <person name="Nedelnik J."/>
            <person name="Repkova J."/>
        </authorList>
    </citation>
    <scope>NUCLEOTIDE SEQUENCE [LARGE SCALE GENOMIC DNA]</scope>
    <source>
        <strain evidence="3">cv. 10/8</strain>
        <tissue evidence="2">Leaf</tissue>
    </source>
</reference>
<dbReference type="AlphaFoldDB" id="A0A392T097"/>
<comment type="caution">
    <text evidence="2">The sequence shown here is derived from an EMBL/GenBank/DDBJ whole genome shotgun (WGS) entry which is preliminary data.</text>
</comment>
<dbReference type="EMBL" id="LXQA010465776">
    <property type="protein sequence ID" value="MCI53596.1"/>
    <property type="molecule type" value="Genomic_DNA"/>
</dbReference>
<feature type="non-terminal residue" evidence="2">
    <location>
        <position position="1"/>
    </location>
</feature>
<feature type="region of interest" description="Disordered" evidence="1">
    <location>
        <begin position="1"/>
        <end position="31"/>
    </location>
</feature>